<dbReference type="AlphaFoldDB" id="A0A1X7SXU2"/>
<evidence type="ECO:0000313" key="1">
    <source>
        <dbReference type="EnsemblMetazoa" id="Aqu2.1.06778_001"/>
    </source>
</evidence>
<protein>
    <submittedName>
        <fullName evidence="1">Uncharacterized protein</fullName>
    </submittedName>
</protein>
<dbReference type="InParanoid" id="A0A1X7SXU2"/>
<name>A0A1X7SXU2_AMPQE</name>
<dbReference type="EnsemblMetazoa" id="Aqu2.1.06778_001">
    <property type="protein sequence ID" value="Aqu2.1.06778_001"/>
    <property type="gene ID" value="Aqu2.1.06778"/>
</dbReference>
<sequence>MIDRGIDPGDAAQISSILPSRVLCYLMSRSLRVVQVQLHFRNISVCSTILFGASISSPHSGEVSLPPS</sequence>
<organism evidence="1">
    <name type="scientific">Amphimedon queenslandica</name>
    <name type="common">Sponge</name>
    <dbReference type="NCBI Taxonomy" id="400682"/>
    <lineage>
        <taxon>Eukaryota</taxon>
        <taxon>Metazoa</taxon>
        <taxon>Porifera</taxon>
        <taxon>Demospongiae</taxon>
        <taxon>Heteroscleromorpha</taxon>
        <taxon>Haplosclerida</taxon>
        <taxon>Niphatidae</taxon>
        <taxon>Amphimedon</taxon>
    </lineage>
</organism>
<proteinExistence type="predicted"/>
<reference evidence="1" key="1">
    <citation type="submission" date="2017-05" db="UniProtKB">
        <authorList>
            <consortium name="EnsemblMetazoa"/>
        </authorList>
    </citation>
    <scope>IDENTIFICATION</scope>
</reference>
<accession>A0A1X7SXU2</accession>